<comment type="caution">
    <text evidence="3">The sequence shown here is derived from an EMBL/GenBank/DDBJ whole genome shotgun (WGS) entry which is preliminary data.</text>
</comment>
<dbReference type="RefSeq" id="WP_120073182.1">
    <property type="nucleotide sequence ID" value="NZ_CP126113.1"/>
</dbReference>
<dbReference type="Pfam" id="PF01882">
    <property type="entry name" value="DUF58"/>
    <property type="match status" value="1"/>
</dbReference>
<proteinExistence type="predicted"/>
<evidence type="ECO:0000313" key="3">
    <source>
        <dbReference type="EMBL" id="RWR10088.1"/>
    </source>
</evidence>
<name>A0A443IS20_9BACI</name>
<dbReference type="OrthoDB" id="140416at2"/>
<evidence type="ECO:0000259" key="2">
    <source>
        <dbReference type="Pfam" id="PF01882"/>
    </source>
</evidence>
<gene>
    <name evidence="3" type="ORF">D4N35_010270</name>
</gene>
<dbReference type="EMBL" id="QYTU02000020">
    <property type="protein sequence ID" value="RWR10088.1"/>
    <property type="molecule type" value="Genomic_DNA"/>
</dbReference>
<dbReference type="AlphaFoldDB" id="A0A443IS20"/>
<evidence type="ECO:0000313" key="4">
    <source>
        <dbReference type="Proteomes" id="UP000273811"/>
    </source>
</evidence>
<feature type="domain" description="DUF58" evidence="2">
    <location>
        <begin position="199"/>
        <end position="391"/>
    </location>
</feature>
<dbReference type="PANTHER" id="PTHR34351">
    <property type="entry name" value="SLR1927 PROTEIN-RELATED"/>
    <property type="match status" value="1"/>
</dbReference>
<evidence type="ECO:0000256" key="1">
    <source>
        <dbReference type="SAM" id="Phobius"/>
    </source>
</evidence>
<dbReference type="Proteomes" id="UP000273811">
    <property type="component" value="Unassembled WGS sequence"/>
</dbReference>
<dbReference type="PANTHER" id="PTHR34351:SF2">
    <property type="entry name" value="DUF58 DOMAIN-CONTAINING PROTEIN"/>
    <property type="match status" value="1"/>
</dbReference>
<keyword evidence="1" id="KW-0472">Membrane</keyword>
<sequence length="397" mass="44389">MPAAMSKLMKVSAVFILPALAFAYAMFQGGFVSWFLFYSFLPFALYSILLFFYPVNFQAERTVFPQTYNAGDDIEVNLTLKRKLPFPLLFLLIEDVMPDSLNHEKMKRVFFPGFKRNLKMAYTIRNASRGEHHLHCIRLKTGDALGLLEKEKRILCKQAILVYPPYEDIFYKSFRSMLDQGGVLSLSSSRNDTSLVAGIREYEPGDRFSWIDWKASAKSNQMMTKEFETRESNDFLIILDTAPANNFETLVKFAASASRTVIRNGGKAGMLIGGKEKVLLPPRSGAGQEAAIFYQLAKVSEDGSHELEHDLGDQALAGQSAVFVIITSRLSKQMVDGAGKLPGKNRRVFIFLMKGNEEISTAEETALKAMAAGKGLNVHTVVGHNFRMAFAGVEQTR</sequence>
<keyword evidence="1" id="KW-1133">Transmembrane helix</keyword>
<protein>
    <submittedName>
        <fullName evidence="3">DUF58 domain-containing protein</fullName>
    </submittedName>
</protein>
<keyword evidence="4" id="KW-1185">Reference proteome</keyword>
<organism evidence="3 4">
    <name type="scientific">Siminovitchia fortis</name>
    <dbReference type="NCBI Taxonomy" id="254758"/>
    <lineage>
        <taxon>Bacteria</taxon>
        <taxon>Bacillati</taxon>
        <taxon>Bacillota</taxon>
        <taxon>Bacilli</taxon>
        <taxon>Bacillales</taxon>
        <taxon>Bacillaceae</taxon>
        <taxon>Siminovitchia</taxon>
    </lineage>
</organism>
<feature type="transmembrane region" description="Helical" evidence="1">
    <location>
        <begin position="35"/>
        <end position="55"/>
    </location>
</feature>
<reference evidence="3" key="1">
    <citation type="submission" date="2018-12" db="EMBL/GenBank/DDBJ databases">
        <authorList>
            <person name="Sun L."/>
            <person name="Chen Z."/>
        </authorList>
    </citation>
    <scope>NUCLEOTIDE SEQUENCE [LARGE SCALE GENOMIC DNA]</scope>
    <source>
        <strain evidence="3">DSM 16012</strain>
    </source>
</reference>
<dbReference type="InterPro" id="IPR002881">
    <property type="entry name" value="DUF58"/>
</dbReference>
<accession>A0A443IS20</accession>
<keyword evidence="1" id="KW-0812">Transmembrane</keyword>